<dbReference type="PANTHER" id="PTHR36838">
    <property type="entry name" value="AUXIN EFFLUX CARRIER FAMILY PROTEIN"/>
    <property type="match status" value="1"/>
</dbReference>
<dbReference type="Proteomes" id="UP001442494">
    <property type="component" value="Unassembled WGS sequence"/>
</dbReference>
<dbReference type="RefSeq" id="WP_190424856.1">
    <property type="nucleotide sequence ID" value="NZ_JAMPKK010000014.1"/>
</dbReference>
<feature type="transmembrane region" description="Helical" evidence="7">
    <location>
        <begin position="270"/>
        <end position="298"/>
    </location>
</feature>
<evidence type="ECO:0000313" key="9">
    <source>
        <dbReference type="Proteomes" id="UP001442494"/>
    </source>
</evidence>
<feature type="transmembrane region" description="Helical" evidence="7">
    <location>
        <begin position="318"/>
        <end position="341"/>
    </location>
</feature>
<evidence type="ECO:0000256" key="7">
    <source>
        <dbReference type="SAM" id="Phobius"/>
    </source>
</evidence>
<dbReference type="PANTHER" id="PTHR36838:SF1">
    <property type="entry name" value="SLR1864 PROTEIN"/>
    <property type="match status" value="1"/>
</dbReference>
<keyword evidence="2" id="KW-0813">Transport</keyword>
<evidence type="ECO:0000256" key="4">
    <source>
        <dbReference type="ARBA" id="ARBA00022692"/>
    </source>
</evidence>
<reference evidence="8 9" key="1">
    <citation type="submission" date="2022-04" db="EMBL/GenBank/DDBJ databases">
        <title>Positive selection, recombination, and allopatry shape intraspecific diversity of widespread and dominant cyanobacteria.</title>
        <authorList>
            <person name="Wei J."/>
            <person name="Shu W."/>
            <person name="Hu C."/>
        </authorList>
    </citation>
    <scope>NUCLEOTIDE SEQUENCE [LARGE SCALE GENOMIC DNA]</scope>
    <source>
        <strain evidence="8 9">GB2-A5</strain>
    </source>
</reference>
<keyword evidence="5 7" id="KW-1133">Transmembrane helix</keyword>
<gene>
    <name evidence="8" type="ORF">NDI37_08725</name>
</gene>
<comment type="caution">
    <text evidence="8">The sequence shown here is derived from an EMBL/GenBank/DDBJ whole genome shotgun (WGS) entry which is preliminary data.</text>
</comment>
<name>A0ABV0JM98_9CYAN</name>
<organism evidence="8 9">
    <name type="scientific">Funiculus sociatus GB2-A5</name>
    <dbReference type="NCBI Taxonomy" id="2933946"/>
    <lineage>
        <taxon>Bacteria</taxon>
        <taxon>Bacillati</taxon>
        <taxon>Cyanobacteriota</taxon>
        <taxon>Cyanophyceae</taxon>
        <taxon>Coleofasciculales</taxon>
        <taxon>Coleofasciculaceae</taxon>
        <taxon>Funiculus</taxon>
    </lineage>
</organism>
<proteinExistence type="predicted"/>
<evidence type="ECO:0000313" key="8">
    <source>
        <dbReference type="EMBL" id="MEP0864550.1"/>
    </source>
</evidence>
<feature type="transmembrane region" description="Helical" evidence="7">
    <location>
        <begin position="229"/>
        <end position="249"/>
    </location>
</feature>
<evidence type="ECO:0000256" key="6">
    <source>
        <dbReference type="ARBA" id="ARBA00023136"/>
    </source>
</evidence>
<keyword evidence="6 7" id="KW-0472">Membrane</keyword>
<evidence type="ECO:0000256" key="5">
    <source>
        <dbReference type="ARBA" id="ARBA00022989"/>
    </source>
</evidence>
<keyword evidence="3" id="KW-1003">Cell membrane</keyword>
<evidence type="ECO:0000256" key="1">
    <source>
        <dbReference type="ARBA" id="ARBA00004141"/>
    </source>
</evidence>
<feature type="transmembrane region" description="Helical" evidence="7">
    <location>
        <begin position="164"/>
        <end position="186"/>
    </location>
</feature>
<keyword evidence="4 7" id="KW-0812">Transmembrane</keyword>
<dbReference type="EMBL" id="JAMPKK010000014">
    <property type="protein sequence ID" value="MEP0864550.1"/>
    <property type="molecule type" value="Genomic_DNA"/>
</dbReference>
<comment type="subcellular location">
    <subcellularLocation>
        <location evidence="1">Membrane</location>
        <topology evidence="1">Multi-pass membrane protein</topology>
    </subcellularLocation>
</comment>
<protein>
    <submittedName>
        <fullName evidence="8">AEC family transporter</fullName>
    </submittedName>
</protein>
<feature type="transmembrane region" description="Helical" evidence="7">
    <location>
        <begin position="63"/>
        <end position="87"/>
    </location>
</feature>
<sequence>MPPLVTQLLELYLRLGGSVLLGWILGRQLPKVVPAYLGKFLFWIGVPISIFAFLRHADLSGPIWIASVAAWVAIFFGAGLAWIWIALQGGKEGIGDWGRLTGGQNNADVSSGSPNPQSPIPNTQSLLWSKPTQGSFLLASMVGNTGYLGYPVTLALVGSQYFGWALFYDLLGTTLGAYGLGVVLAARFGMGAQSHWKILQAVVINPALWSFALGLIFRNLPLSNPIEESLRLCGWGAVALSLVLIGMRLSQLSDWDSLAQAGVSLGIKMLLVPMLLGIGLLLLGVSGSPLLVIVLQMAMPPAFATLILAEAYDLDRNLTVTALAVGSTGLLFTLPVWLLLFGR</sequence>
<dbReference type="Pfam" id="PF03547">
    <property type="entry name" value="Mem_trans"/>
    <property type="match status" value="1"/>
</dbReference>
<keyword evidence="9" id="KW-1185">Reference proteome</keyword>
<dbReference type="InterPro" id="IPR004776">
    <property type="entry name" value="Mem_transp_PIN-like"/>
</dbReference>
<evidence type="ECO:0000256" key="2">
    <source>
        <dbReference type="ARBA" id="ARBA00022448"/>
    </source>
</evidence>
<evidence type="ECO:0000256" key="3">
    <source>
        <dbReference type="ARBA" id="ARBA00022475"/>
    </source>
</evidence>
<feature type="transmembrane region" description="Helical" evidence="7">
    <location>
        <begin position="198"/>
        <end position="217"/>
    </location>
</feature>
<accession>A0ABV0JM98</accession>
<feature type="transmembrane region" description="Helical" evidence="7">
    <location>
        <begin position="136"/>
        <end position="158"/>
    </location>
</feature>
<feature type="transmembrane region" description="Helical" evidence="7">
    <location>
        <begin position="36"/>
        <end position="57"/>
    </location>
</feature>